<gene>
    <name evidence="1" type="ORF">T12_15053</name>
</gene>
<organism evidence="1 2">
    <name type="scientific">Trichinella patagoniensis</name>
    <dbReference type="NCBI Taxonomy" id="990121"/>
    <lineage>
        <taxon>Eukaryota</taxon>
        <taxon>Metazoa</taxon>
        <taxon>Ecdysozoa</taxon>
        <taxon>Nematoda</taxon>
        <taxon>Enoplea</taxon>
        <taxon>Dorylaimia</taxon>
        <taxon>Trichinellida</taxon>
        <taxon>Trichinellidae</taxon>
        <taxon>Trichinella</taxon>
    </lineage>
</organism>
<keyword evidence="2" id="KW-1185">Reference proteome</keyword>
<evidence type="ECO:0000313" key="2">
    <source>
        <dbReference type="Proteomes" id="UP000054783"/>
    </source>
</evidence>
<accession>A0A0V1ADS6</accession>
<dbReference type="OrthoDB" id="5920203at2759"/>
<reference evidence="1 2" key="1">
    <citation type="submission" date="2015-01" db="EMBL/GenBank/DDBJ databases">
        <title>Evolution of Trichinella species and genotypes.</title>
        <authorList>
            <person name="Korhonen P.K."/>
            <person name="Edoardo P."/>
            <person name="Giuseppe L.R."/>
            <person name="Gasser R.B."/>
        </authorList>
    </citation>
    <scope>NUCLEOTIDE SEQUENCE [LARGE SCALE GENOMIC DNA]</scope>
    <source>
        <strain evidence="1">ISS2496</strain>
    </source>
</reference>
<proteinExistence type="predicted"/>
<sequence>MGFSNKRNNRLAMPILSLHVESKIPESRGTIRPRLVVLIESNYDCQWIKEGVSVDLIMLTARLTSIRLRNANLTSIFNASIMRNDRVDWSSTMGKV</sequence>
<comment type="caution">
    <text evidence="1">The sequence shown here is derived from an EMBL/GenBank/DDBJ whole genome shotgun (WGS) entry which is preliminary data.</text>
</comment>
<protein>
    <submittedName>
        <fullName evidence="1">Uncharacterized protein</fullName>
    </submittedName>
</protein>
<dbReference type="AlphaFoldDB" id="A0A0V1ADS6"/>
<dbReference type="Proteomes" id="UP000054783">
    <property type="component" value="Unassembled WGS sequence"/>
</dbReference>
<evidence type="ECO:0000313" key="1">
    <source>
        <dbReference type="EMBL" id="KRY22952.1"/>
    </source>
</evidence>
<name>A0A0V1ADS6_9BILA</name>
<dbReference type="EMBL" id="JYDQ01000006">
    <property type="protein sequence ID" value="KRY22952.1"/>
    <property type="molecule type" value="Genomic_DNA"/>
</dbReference>